<keyword evidence="8" id="KW-0560">Oxidoreductase</keyword>
<dbReference type="Proteomes" id="UP001396334">
    <property type="component" value="Unassembled WGS sequence"/>
</dbReference>
<dbReference type="PANTHER" id="PTHR24282:SF226">
    <property type="entry name" value="CYTOCHROME P450 CYP749A22-LIKE"/>
    <property type="match status" value="1"/>
</dbReference>
<comment type="cofactor">
    <cofactor evidence="1">
        <name>heme</name>
        <dbReference type="ChEBI" id="CHEBI:30413"/>
    </cofactor>
</comment>
<evidence type="ECO:0000256" key="6">
    <source>
        <dbReference type="ARBA" id="ARBA00022723"/>
    </source>
</evidence>
<evidence type="ECO:0000256" key="5">
    <source>
        <dbReference type="ARBA" id="ARBA00022692"/>
    </source>
</evidence>
<evidence type="ECO:0000256" key="3">
    <source>
        <dbReference type="ARBA" id="ARBA00010617"/>
    </source>
</evidence>
<protein>
    <recommendedName>
        <fullName evidence="15">Cytochrome P450</fullName>
    </recommendedName>
</protein>
<keyword evidence="11" id="KW-0472">Membrane</keyword>
<proteinExistence type="inferred from homology"/>
<keyword evidence="10" id="KW-0503">Monooxygenase</keyword>
<dbReference type="InterPro" id="IPR050665">
    <property type="entry name" value="Cytochrome_P450_Monooxygen"/>
</dbReference>
<evidence type="ECO:0000256" key="7">
    <source>
        <dbReference type="ARBA" id="ARBA00022989"/>
    </source>
</evidence>
<dbReference type="InterPro" id="IPR036396">
    <property type="entry name" value="Cyt_P450_sf"/>
</dbReference>
<evidence type="ECO:0000256" key="12">
    <source>
        <dbReference type="SAM" id="MobiDB-lite"/>
    </source>
</evidence>
<keyword evidence="7" id="KW-1133">Transmembrane helix</keyword>
<accession>A0ABR2QSH0</accession>
<evidence type="ECO:0000256" key="4">
    <source>
        <dbReference type="ARBA" id="ARBA00022617"/>
    </source>
</evidence>
<dbReference type="InterPro" id="IPR001128">
    <property type="entry name" value="Cyt_P450"/>
</dbReference>
<comment type="caution">
    <text evidence="13">The sequence shown here is derived from an EMBL/GenBank/DDBJ whole genome shotgun (WGS) entry which is preliminary data.</text>
</comment>
<keyword evidence="4" id="KW-0349">Heme</keyword>
<keyword evidence="6" id="KW-0479">Metal-binding</keyword>
<evidence type="ECO:0000313" key="13">
    <source>
        <dbReference type="EMBL" id="KAK9003504.1"/>
    </source>
</evidence>
<evidence type="ECO:0000256" key="11">
    <source>
        <dbReference type="ARBA" id="ARBA00023136"/>
    </source>
</evidence>
<feature type="region of interest" description="Disordered" evidence="12">
    <location>
        <begin position="1"/>
        <end position="28"/>
    </location>
</feature>
<sequence>MLPETGSKRTLLHTGGAWISSRNDQPRQIKECTKKQQIQAERSCTDAALDQRPRIHPGRRMNTCRRHLPRLVFIKGEKWVKQRNLSNYALHGESFQNMTPAVIASVETMLEKWRDREGEEIEVFGEFRLLTSKVILRTTFDSSYLEGEEIFDMLNKLSVIVGRNIFDTGIPFIKYVLGC</sequence>
<dbReference type="Pfam" id="PF00067">
    <property type="entry name" value="p450"/>
    <property type="match status" value="1"/>
</dbReference>
<dbReference type="Gene3D" id="1.10.630.10">
    <property type="entry name" value="Cytochrome P450"/>
    <property type="match status" value="1"/>
</dbReference>
<comment type="subcellular location">
    <subcellularLocation>
        <location evidence="2">Membrane</location>
        <topology evidence="2">Single-pass membrane protein</topology>
    </subcellularLocation>
</comment>
<organism evidence="13 14">
    <name type="scientific">Hibiscus sabdariffa</name>
    <name type="common">roselle</name>
    <dbReference type="NCBI Taxonomy" id="183260"/>
    <lineage>
        <taxon>Eukaryota</taxon>
        <taxon>Viridiplantae</taxon>
        <taxon>Streptophyta</taxon>
        <taxon>Embryophyta</taxon>
        <taxon>Tracheophyta</taxon>
        <taxon>Spermatophyta</taxon>
        <taxon>Magnoliopsida</taxon>
        <taxon>eudicotyledons</taxon>
        <taxon>Gunneridae</taxon>
        <taxon>Pentapetalae</taxon>
        <taxon>rosids</taxon>
        <taxon>malvids</taxon>
        <taxon>Malvales</taxon>
        <taxon>Malvaceae</taxon>
        <taxon>Malvoideae</taxon>
        <taxon>Hibiscus</taxon>
    </lineage>
</organism>
<evidence type="ECO:0000256" key="8">
    <source>
        <dbReference type="ARBA" id="ARBA00023002"/>
    </source>
</evidence>
<name>A0ABR2QSH0_9ROSI</name>
<comment type="similarity">
    <text evidence="3">Belongs to the cytochrome P450 family.</text>
</comment>
<keyword evidence="14" id="KW-1185">Reference proteome</keyword>
<keyword evidence="5" id="KW-0812">Transmembrane</keyword>
<gene>
    <name evidence="13" type="ORF">V6N11_061063</name>
</gene>
<evidence type="ECO:0000256" key="10">
    <source>
        <dbReference type="ARBA" id="ARBA00023033"/>
    </source>
</evidence>
<reference evidence="13 14" key="1">
    <citation type="journal article" date="2024" name="G3 (Bethesda)">
        <title>Genome assembly of Hibiscus sabdariffa L. provides insights into metabolisms of medicinal natural products.</title>
        <authorList>
            <person name="Kim T."/>
        </authorList>
    </citation>
    <scope>NUCLEOTIDE SEQUENCE [LARGE SCALE GENOMIC DNA]</scope>
    <source>
        <strain evidence="13">TK-2024</strain>
        <tissue evidence="13">Old leaves</tissue>
    </source>
</reference>
<evidence type="ECO:0000256" key="2">
    <source>
        <dbReference type="ARBA" id="ARBA00004167"/>
    </source>
</evidence>
<evidence type="ECO:0008006" key="15">
    <source>
        <dbReference type="Google" id="ProtNLM"/>
    </source>
</evidence>
<evidence type="ECO:0000313" key="14">
    <source>
        <dbReference type="Proteomes" id="UP001396334"/>
    </source>
</evidence>
<evidence type="ECO:0000256" key="1">
    <source>
        <dbReference type="ARBA" id="ARBA00001971"/>
    </source>
</evidence>
<evidence type="ECO:0000256" key="9">
    <source>
        <dbReference type="ARBA" id="ARBA00023004"/>
    </source>
</evidence>
<dbReference type="EMBL" id="JBBPBN010000034">
    <property type="protein sequence ID" value="KAK9003504.1"/>
    <property type="molecule type" value="Genomic_DNA"/>
</dbReference>
<keyword evidence="9" id="KW-0408">Iron</keyword>
<dbReference type="SUPFAM" id="SSF48264">
    <property type="entry name" value="Cytochrome P450"/>
    <property type="match status" value="1"/>
</dbReference>
<dbReference type="PANTHER" id="PTHR24282">
    <property type="entry name" value="CYTOCHROME P450 FAMILY MEMBER"/>
    <property type="match status" value="1"/>
</dbReference>